<feature type="non-terminal residue" evidence="2">
    <location>
        <position position="161"/>
    </location>
</feature>
<dbReference type="InterPro" id="IPR013783">
    <property type="entry name" value="Ig-like_fold"/>
</dbReference>
<evidence type="ECO:0008006" key="4">
    <source>
        <dbReference type="Google" id="ProtNLM"/>
    </source>
</evidence>
<feature type="region of interest" description="Disordered" evidence="1">
    <location>
        <begin position="110"/>
        <end position="161"/>
    </location>
</feature>
<name>A0A2M6WCQ4_9BACT</name>
<evidence type="ECO:0000256" key="1">
    <source>
        <dbReference type="SAM" id="MobiDB-lite"/>
    </source>
</evidence>
<feature type="compositionally biased region" description="Polar residues" evidence="1">
    <location>
        <begin position="114"/>
        <end position="130"/>
    </location>
</feature>
<accession>A0A2M6WCQ4</accession>
<gene>
    <name evidence="2" type="ORF">COU22_01535</name>
</gene>
<proteinExistence type="predicted"/>
<dbReference type="Proteomes" id="UP000230543">
    <property type="component" value="Unassembled WGS sequence"/>
</dbReference>
<dbReference type="AlphaFoldDB" id="A0A2M6WCQ4"/>
<protein>
    <recommendedName>
        <fullName evidence="4">CARDB domain-containing protein</fullName>
    </recommendedName>
</protein>
<comment type="caution">
    <text evidence="2">The sequence shown here is derived from an EMBL/GenBank/DDBJ whole genome shotgun (WGS) entry which is preliminary data.</text>
</comment>
<organism evidence="2 3">
    <name type="scientific">Candidatus Komeilibacteria bacterium CG10_big_fil_rev_8_21_14_0_10_41_13</name>
    <dbReference type="NCBI Taxonomy" id="1974476"/>
    <lineage>
        <taxon>Bacteria</taxon>
        <taxon>Candidatus Komeiliibacteriota</taxon>
    </lineage>
</organism>
<reference evidence="3" key="1">
    <citation type="submission" date="2017-09" db="EMBL/GenBank/DDBJ databases">
        <title>Depth-based differentiation of microbial function through sediment-hosted aquifers and enrichment of novel symbionts in the deep terrestrial subsurface.</title>
        <authorList>
            <person name="Probst A.J."/>
            <person name="Ladd B."/>
            <person name="Jarett J.K."/>
            <person name="Geller-Mcgrath D.E."/>
            <person name="Sieber C.M.K."/>
            <person name="Emerson J.B."/>
            <person name="Anantharaman K."/>
            <person name="Thomas B.C."/>
            <person name="Malmstrom R."/>
            <person name="Stieglmeier M."/>
            <person name="Klingl A."/>
            <person name="Woyke T."/>
            <person name="Ryan C.M."/>
            <person name="Banfield J.F."/>
        </authorList>
    </citation>
    <scope>NUCLEOTIDE SEQUENCE [LARGE SCALE GENOMIC DNA]</scope>
</reference>
<sequence length="161" mass="17634">MLTFWKSKLFILLSTLGLFLAGPVLAVDYDLSISQSNIEFSKSELVAGETVRIYAQVKNVGTQDITGYVTFYRNSEVIGSSQPISVRPGKTDDVFVDFTVPSEVFNIGARVQGTEPTDQNNSNDETQTALITPDIDTDGDGTVDRLDNDDDNDGLTDIEEQ</sequence>
<dbReference type="EMBL" id="PFBO01000046">
    <property type="protein sequence ID" value="PIT90553.1"/>
    <property type="molecule type" value="Genomic_DNA"/>
</dbReference>
<feature type="compositionally biased region" description="Acidic residues" evidence="1">
    <location>
        <begin position="135"/>
        <end position="161"/>
    </location>
</feature>
<evidence type="ECO:0000313" key="2">
    <source>
        <dbReference type="EMBL" id="PIT90553.1"/>
    </source>
</evidence>
<dbReference type="Gene3D" id="2.60.40.10">
    <property type="entry name" value="Immunoglobulins"/>
    <property type="match status" value="1"/>
</dbReference>
<evidence type="ECO:0000313" key="3">
    <source>
        <dbReference type="Proteomes" id="UP000230543"/>
    </source>
</evidence>